<evidence type="ECO:0000313" key="1">
    <source>
        <dbReference type="EMBL" id="MDI4671529.1"/>
    </source>
</evidence>
<comment type="caution">
    <text evidence="1">The sequence shown here is derived from an EMBL/GenBank/DDBJ whole genome shotgun (WGS) entry which is preliminary data.</text>
</comment>
<accession>A0ABT6U5R9</accession>
<sequence length="337" mass="39278">MTSLFHIANKINEMLTEYELGNLQELRKNIHSLSRVPSKYVFDQRGVKKDWGAHFGGRAELQFNIGFENNSFRYGVAFSPRPSRDHPNLNALIEKINLFNEYINEFGTEFYDLSMWHYDVEHDGSRSEDFQPTIIKSEWCKTNAFIFLGEKQNRERIDYQRVCDVLDRLLPLYLHIEIASNNDNPSTPSFVFKPGCRAKLSFTKASYKKDQQIDVRLLHNDLQQALYDELVQVYGRDNVGTENVIGCGRVDLTLQLGDKYRLYEIKTAFSAKSCIRQAIGQLLEYAYFYKAGFVEKLIVAGPVKCTSVEHSYLNELQSKFNLPIEYYQIKNERFDFD</sequence>
<dbReference type="RefSeq" id="WP_175083576.1">
    <property type="nucleotide sequence ID" value="NZ_JAKUMG010000025.1"/>
</dbReference>
<protein>
    <recommendedName>
        <fullName evidence="3">DUF91 domain-containing protein</fullName>
    </recommendedName>
</protein>
<organism evidence="1 2">
    <name type="scientific">Pseudoalteromonas shioyasakiensis</name>
    <dbReference type="NCBI Taxonomy" id="1190813"/>
    <lineage>
        <taxon>Bacteria</taxon>
        <taxon>Pseudomonadati</taxon>
        <taxon>Pseudomonadota</taxon>
        <taxon>Gammaproteobacteria</taxon>
        <taxon>Alteromonadales</taxon>
        <taxon>Pseudoalteromonadaceae</taxon>
        <taxon>Pseudoalteromonas</taxon>
    </lineage>
</organism>
<dbReference type="EMBL" id="JAKUMG010000025">
    <property type="protein sequence ID" value="MDI4671529.1"/>
    <property type="molecule type" value="Genomic_DNA"/>
</dbReference>
<reference evidence="1 2" key="1">
    <citation type="submission" date="2022-02" db="EMBL/GenBank/DDBJ databases">
        <title>Genome analysis of Beneficial Microorganisms for Coral consortium from Pocillopora damicornis.</title>
        <authorList>
            <person name="Rosado P.M."/>
            <person name="Cardoso P.M."/>
            <person name="Rosado J.G."/>
            <person name="Schultz J."/>
            <person name="Rocha U."/>
            <person name="Costa T.K."/>
            <person name="Peixoto R.S."/>
        </authorList>
    </citation>
    <scope>NUCLEOTIDE SEQUENCE [LARGE SCALE GENOMIC DNA]</scope>
    <source>
        <strain evidence="1 2">BMC5</strain>
    </source>
</reference>
<keyword evidence="2" id="KW-1185">Reference proteome</keyword>
<evidence type="ECO:0000313" key="2">
    <source>
        <dbReference type="Proteomes" id="UP001156974"/>
    </source>
</evidence>
<name>A0ABT6U5R9_9GAMM</name>
<evidence type="ECO:0008006" key="3">
    <source>
        <dbReference type="Google" id="ProtNLM"/>
    </source>
</evidence>
<gene>
    <name evidence="1" type="ORF">MKZ47_20940</name>
</gene>
<proteinExistence type="predicted"/>
<dbReference type="Proteomes" id="UP001156974">
    <property type="component" value="Unassembled WGS sequence"/>
</dbReference>